<sequence length="92" mass="10276">MASLELQPSSSWSGDQTEQVKKRLDTKVGIDYVESTGADQAASYGESVTARLPKAHQDYLLQRHGTLELDPIPGMGPDDPYNWPEWRNEGEE</sequence>
<name>A0A8H6UQB9_9EURO</name>
<evidence type="ECO:0000313" key="2">
    <source>
        <dbReference type="EMBL" id="KAF7121634.1"/>
    </source>
</evidence>
<reference evidence="3" key="1">
    <citation type="submission" date="2020-06" db="EMBL/GenBank/DDBJ databases">
        <title>Draft genome sequences of strains closely related to Aspergillus parafelis and Aspergillus hiratsukae.</title>
        <authorList>
            <person name="Dos Santos R.A.C."/>
            <person name="Rivero-Menendez O."/>
            <person name="Steenwyk J.L."/>
            <person name="Mead M.E."/>
            <person name="Goldman G.H."/>
            <person name="Alastruey-Izquierdo A."/>
            <person name="Rokas A."/>
        </authorList>
    </citation>
    <scope>NUCLEOTIDE SEQUENCE</scope>
    <source>
        <strain evidence="2">CNM-CM5793</strain>
        <strain evidence="3">CNM-CM6106</strain>
    </source>
</reference>
<keyword evidence="4" id="KW-1185">Reference proteome</keyword>
<dbReference type="EMBL" id="JACBAD010002044">
    <property type="protein sequence ID" value="KAF7121634.1"/>
    <property type="molecule type" value="Genomic_DNA"/>
</dbReference>
<evidence type="ECO:0000313" key="4">
    <source>
        <dbReference type="Proteomes" id="UP000630445"/>
    </source>
</evidence>
<evidence type="ECO:0000256" key="1">
    <source>
        <dbReference type="SAM" id="MobiDB-lite"/>
    </source>
</evidence>
<comment type="caution">
    <text evidence="3">The sequence shown here is derived from an EMBL/GenBank/DDBJ whole genome shotgun (WGS) entry which is preliminary data.</text>
</comment>
<organism evidence="3 5">
    <name type="scientific">Aspergillus hiratsukae</name>
    <dbReference type="NCBI Taxonomy" id="1194566"/>
    <lineage>
        <taxon>Eukaryota</taxon>
        <taxon>Fungi</taxon>
        <taxon>Dikarya</taxon>
        <taxon>Ascomycota</taxon>
        <taxon>Pezizomycotina</taxon>
        <taxon>Eurotiomycetes</taxon>
        <taxon>Eurotiomycetidae</taxon>
        <taxon>Eurotiales</taxon>
        <taxon>Aspergillaceae</taxon>
        <taxon>Aspergillus</taxon>
        <taxon>Aspergillus subgen. Fumigati</taxon>
    </lineage>
</organism>
<proteinExistence type="predicted"/>
<dbReference type="Proteomes" id="UP000630445">
    <property type="component" value="Unassembled WGS sequence"/>
</dbReference>
<feature type="region of interest" description="Disordered" evidence="1">
    <location>
        <begin position="1"/>
        <end position="20"/>
    </location>
</feature>
<dbReference type="Proteomes" id="UP000662466">
    <property type="component" value="Unassembled WGS sequence"/>
</dbReference>
<dbReference type="AlphaFoldDB" id="A0A8H6UQB9"/>
<dbReference type="OrthoDB" id="2585655at2759"/>
<gene>
    <name evidence="2" type="ORF">CNMCM5793_009105</name>
    <name evidence="3" type="ORF">CNMCM6106_000216</name>
</gene>
<evidence type="ECO:0000313" key="5">
    <source>
        <dbReference type="Proteomes" id="UP000662466"/>
    </source>
</evidence>
<feature type="compositionally biased region" description="Polar residues" evidence="1">
    <location>
        <begin position="1"/>
        <end position="17"/>
    </location>
</feature>
<accession>A0A8H6UQB9</accession>
<dbReference type="EMBL" id="JACBAF010002214">
    <property type="protein sequence ID" value="KAF7163228.1"/>
    <property type="molecule type" value="Genomic_DNA"/>
</dbReference>
<evidence type="ECO:0000313" key="3">
    <source>
        <dbReference type="EMBL" id="KAF7163228.1"/>
    </source>
</evidence>
<protein>
    <submittedName>
        <fullName evidence="3">Uncharacterized protein</fullName>
    </submittedName>
</protein>
<feature type="region of interest" description="Disordered" evidence="1">
    <location>
        <begin position="67"/>
        <end position="92"/>
    </location>
</feature>